<name>A0ABW5KJJ7_9SPHI</name>
<dbReference type="PROSITE" id="PS51257">
    <property type="entry name" value="PROKAR_LIPOPROTEIN"/>
    <property type="match status" value="1"/>
</dbReference>
<dbReference type="EC" id="5.2.1.8" evidence="4"/>
<dbReference type="Pfam" id="PF00254">
    <property type="entry name" value="FKBP_C"/>
    <property type="match status" value="2"/>
</dbReference>
<reference evidence="8" key="1">
    <citation type="journal article" date="2019" name="Int. J. Syst. Evol. Microbiol.">
        <title>The Global Catalogue of Microorganisms (GCM) 10K type strain sequencing project: providing services to taxonomists for standard genome sequencing and annotation.</title>
        <authorList>
            <consortium name="The Broad Institute Genomics Platform"/>
            <consortium name="The Broad Institute Genome Sequencing Center for Infectious Disease"/>
            <person name="Wu L."/>
            <person name="Ma J."/>
        </authorList>
    </citation>
    <scope>NUCLEOTIDE SEQUENCE [LARGE SCALE GENOMIC DNA]</scope>
    <source>
        <strain evidence="8">KCTC 42662</strain>
    </source>
</reference>
<dbReference type="SUPFAM" id="SSF54534">
    <property type="entry name" value="FKBP-like"/>
    <property type="match status" value="1"/>
</dbReference>
<evidence type="ECO:0000256" key="4">
    <source>
        <dbReference type="RuleBase" id="RU003915"/>
    </source>
</evidence>
<dbReference type="Proteomes" id="UP001597545">
    <property type="component" value="Unassembled WGS sequence"/>
</dbReference>
<keyword evidence="5" id="KW-0732">Signal</keyword>
<evidence type="ECO:0000259" key="6">
    <source>
        <dbReference type="PROSITE" id="PS50059"/>
    </source>
</evidence>
<dbReference type="RefSeq" id="WP_380903424.1">
    <property type="nucleotide sequence ID" value="NZ_JBHUEG010000001.1"/>
</dbReference>
<comment type="similarity">
    <text evidence="4">Belongs to the FKBP-type PPIase family.</text>
</comment>
<feature type="domain" description="PPIase FKBP-type" evidence="6">
    <location>
        <begin position="102"/>
        <end position="210"/>
    </location>
</feature>
<dbReference type="GO" id="GO:0003755">
    <property type="term" value="F:peptidyl-prolyl cis-trans isomerase activity"/>
    <property type="evidence" value="ECO:0007669"/>
    <property type="project" value="UniProtKB-EC"/>
</dbReference>
<evidence type="ECO:0000256" key="5">
    <source>
        <dbReference type="SAM" id="SignalP"/>
    </source>
</evidence>
<keyword evidence="8" id="KW-1185">Reference proteome</keyword>
<evidence type="ECO:0000256" key="3">
    <source>
        <dbReference type="PROSITE-ProRule" id="PRU00277"/>
    </source>
</evidence>
<proteinExistence type="inferred from homology"/>
<accession>A0ABW5KJJ7</accession>
<gene>
    <name evidence="7" type="ORF">ACFSR5_10360</name>
</gene>
<evidence type="ECO:0000313" key="8">
    <source>
        <dbReference type="Proteomes" id="UP001597545"/>
    </source>
</evidence>
<feature type="chain" id="PRO_5047070005" description="Peptidyl-prolyl cis-trans isomerase" evidence="5">
    <location>
        <begin position="23"/>
        <end position="210"/>
    </location>
</feature>
<dbReference type="EMBL" id="JBHULR010000004">
    <property type="protein sequence ID" value="MFD2548045.1"/>
    <property type="molecule type" value="Genomic_DNA"/>
</dbReference>
<keyword evidence="2 3" id="KW-0697">Rotamase</keyword>
<feature type="signal peptide" evidence="5">
    <location>
        <begin position="1"/>
        <end position="22"/>
    </location>
</feature>
<comment type="catalytic activity">
    <reaction evidence="1 3 4">
        <text>[protein]-peptidylproline (omega=180) = [protein]-peptidylproline (omega=0)</text>
        <dbReference type="Rhea" id="RHEA:16237"/>
        <dbReference type="Rhea" id="RHEA-COMP:10747"/>
        <dbReference type="Rhea" id="RHEA-COMP:10748"/>
        <dbReference type="ChEBI" id="CHEBI:83833"/>
        <dbReference type="ChEBI" id="CHEBI:83834"/>
        <dbReference type="EC" id="5.2.1.8"/>
    </reaction>
</comment>
<protein>
    <recommendedName>
        <fullName evidence="4">Peptidyl-prolyl cis-trans isomerase</fullName>
        <ecNumber evidence="4">5.2.1.8</ecNumber>
    </recommendedName>
</protein>
<dbReference type="InterPro" id="IPR001179">
    <property type="entry name" value="PPIase_FKBP_dom"/>
</dbReference>
<evidence type="ECO:0000256" key="1">
    <source>
        <dbReference type="ARBA" id="ARBA00000971"/>
    </source>
</evidence>
<dbReference type="Gene3D" id="3.10.50.40">
    <property type="match status" value="1"/>
</dbReference>
<evidence type="ECO:0000313" key="7">
    <source>
        <dbReference type="EMBL" id="MFD2548045.1"/>
    </source>
</evidence>
<keyword evidence="3 4" id="KW-0413">Isomerase</keyword>
<dbReference type="InterPro" id="IPR046357">
    <property type="entry name" value="PPIase_dom_sf"/>
</dbReference>
<evidence type="ECO:0000256" key="2">
    <source>
        <dbReference type="ARBA" id="ARBA00023110"/>
    </source>
</evidence>
<dbReference type="PROSITE" id="PS50059">
    <property type="entry name" value="FKBP_PPIASE"/>
    <property type="match status" value="1"/>
</dbReference>
<comment type="caution">
    <text evidence="7">The sequence shown here is derived from an EMBL/GenBank/DDBJ whole genome shotgun (WGS) entry which is preliminary data.</text>
</comment>
<organism evidence="7 8">
    <name type="scientific">Sphingobacterium suaedae</name>
    <dbReference type="NCBI Taxonomy" id="1686402"/>
    <lineage>
        <taxon>Bacteria</taxon>
        <taxon>Pseudomonadati</taxon>
        <taxon>Bacteroidota</taxon>
        <taxon>Sphingobacteriia</taxon>
        <taxon>Sphingobacteriales</taxon>
        <taxon>Sphingobacteriaceae</taxon>
        <taxon>Sphingobacterium</taxon>
    </lineage>
</organism>
<sequence>MKKLTTLLVVIALAILGFSACSKSDDYDYQKALEEQRIKDSIDNVRKMKLVTEQAAALKAFADEHMPGATLDDSTGIWLQINAPGDNNSYGYKVDARGYIIAPKITVKYKGTLLDGTVFDQTETDKTAEFSLGGVIAAWQWAFLPANIRFNGNDYPTSGLTVNGLKKGAKFKIVTPSPWAYDTQAKSKEGKVIIPANSPLFFEIEVIDIK</sequence>